<comment type="caution">
    <text evidence="1">The sequence shown here is derived from an EMBL/GenBank/DDBJ whole genome shotgun (WGS) entry which is preliminary data.</text>
</comment>
<accession>A0AAV7TP75</accession>
<evidence type="ECO:0000313" key="2">
    <source>
        <dbReference type="Proteomes" id="UP001066276"/>
    </source>
</evidence>
<name>A0AAV7TP75_PLEWA</name>
<dbReference type="AlphaFoldDB" id="A0AAV7TP75"/>
<dbReference type="PANTHER" id="PTHR11505">
    <property type="entry name" value="L1 TRANSPOSABLE ELEMENT-RELATED"/>
    <property type="match status" value="1"/>
</dbReference>
<reference evidence="1" key="1">
    <citation type="journal article" date="2022" name="bioRxiv">
        <title>Sequencing and chromosome-scale assembly of the giantPleurodeles waltlgenome.</title>
        <authorList>
            <person name="Brown T."/>
            <person name="Elewa A."/>
            <person name="Iarovenko S."/>
            <person name="Subramanian E."/>
            <person name="Araus A.J."/>
            <person name="Petzold A."/>
            <person name="Susuki M."/>
            <person name="Suzuki K.-i.T."/>
            <person name="Hayashi T."/>
            <person name="Toyoda A."/>
            <person name="Oliveira C."/>
            <person name="Osipova E."/>
            <person name="Leigh N.D."/>
            <person name="Simon A."/>
            <person name="Yun M.H."/>
        </authorList>
    </citation>
    <scope>NUCLEOTIDE SEQUENCE</scope>
    <source>
        <strain evidence="1">20211129_DDA</strain>
        <tissue evidence="1">Liver</tissue>
    </source>
</reference>
<dbReference type="Gene3D" id="3.30.70.1820">
    <property type="entry name" value="L1 transposable element, RRM domain"/>
    <property type="match status" value="1"/>
</dbReference>
<gene>
    <name evidence="1" type="ORF">NDU88_002981</name>
</gene>
<dbReference type="EMBL" id="JANPWB010000006">
    <property type="protein sequence ID" value="KAJ1177729.1"/>
    <property type="molecule type" value="Genomic_DNA"/>
</dbReference>
<protein>
    <recommendedName>
        <fullName evidence="3">L1 transposable element RRM domain-containing protein</fullName>
    </recommendedName>
</protein>
<sequence>MDLKISDLSVASTSIWADIAGFHETVTDLDHRLTTVQDQVATLPDQDAELRLLQIKVTDLEDRSRRDTVSFFAIPEHKEGSDILTFLKNLIPELTGLDFSPPLEFERVHRIGPMHKGAFGQPRPIIACFLHHDQARQVISMARSRGPYSLEGHKIRMAVDFSKMTNEKREAFLAL</sequence>
<dbReference type="InterPro" id="IPR004244">
    <property type="entry name" value="Transposase_22"/>
</dbReference>
<keyword evidence="2" id="KW-1185">Reference proteome</keyword>
<organism evidence="1 2">
    <name type="scientific">Pleurodeles waltl</name>
    <name type="common">Iberian ribbed newt</name>
    <dbReference type="NCBI Taxonomy" id="8319"/>
    <lineage>
        <taxon>Eukaryota</taxon>
        <taxon>Metazoa</taxon>
        <taxon>Chordata</taxon>
        <taxon>Craniata</taxon>
        <taxon>Vertebrata</taxon>
        <taxon>Euteleostomi</taxon>
        <taxon>Amphibia</taxon>
        <taxon>Batrachia</taxon>
        <taxon>Caudata</taxon>
        <taxon>Salamandroidea</taxon>
        <taxon>Salamandridae</taxon>
        <taxon>Pleurodelinae</taxon>
        <taxon>Pleurodeles</taxon>
    </lineage>
</organism>
<evidence type="ECO:0000313" key="1">
    <source>
        <dbReference type="EMBL" id="KAJ1177729.1"/>
    </source>
</evidence>
<dbReference type="Proteomes" id="UP001066276">
    <property type="component" value="Chromosome 3_2"/>
</dbReference>
<proteinExistence type="predicted"/>
<evidence type="ECO:0008006" key="3">
    <source>
        <dbReference type="Google" id="ProtNLM"/>
    </source>
</evidence>